<evidence type="ECO:0000313" key="1">
    <source>
        <dbReference type="EMBL" id="SLN44839.1"/>
    </source>
</evidence>
<dbReference type="OrthoDB" id="9794948at2"/>
<keyword evidence="2" id="KW-1185">Reference proteome</keyword>
<dbReference type="GO" id="GO:0008233">
    <property type="term" value="F:peptidase activity"/>
    <property type="evidence" value="ECO:0007669"/>
    <property type="project" value="UniProtKB-KW"/>
</dbReference>
<proteinExistence type="predicted"/>
<dbReference type="AlphaFoldDB" id="A0A1X6ZA12"/>
<dbReference type="Pfam" id="PF04299">
    <property type="entry name" value="FMN_bind_2"/>
    <property type="match status" value="1"/>
</dbReference>
<dbReference type="Proteomes" id="UP000193778">
    <property type="component" value="Unassembled WGS sequence"/>
</dbReference>
<dbReference type="PANTHER" id="PTHR35802:SF1">
    <property type="entry name" value="PROTEASE SYNTHASE AND SPORULATION PROTEIN PAI 2"/>
    <property type="match status" value="1"/>
</dbReference>
<dbReference type="InterPro" id="IPR007396">
    <property type="entry name" value="TR_PAI2-type"/>
</dbReference>
<dbReference type="PANTHER" id="PTHR35802">
    <property type="entry name" value="PROTEASE SYNTHASE AND SPORULATION PROTEIN PAI 2"/>
    <property type="match status" value="1"/>
</dbReference>
<name>A0A1X6ZA12_9RHOB</name>
<dbReference type="RefSeq" id="WP_085822580.1">
    <property type="nucleotide sequence ID" value="NZ_FWFP01000005.1"/>
</dbReference>
<gene>
    <name evidence="1" type="primary">paiB</name>
    <name evidence="1" type="ORF">RUM8411_02071</name>
</gene>
<organism evidence="1 2">
    <name type="scientific">Ruegeria meonggei</name>
    <dbReference type="NCBI Taxonomy" id="1446476"/>
    <lineage>
        <taxon>Bacteria</taxon>
        <taxon>Pseudomonadati</taxon>
        <taxon>Pseudomonadota</taxon>
        <taxon>Alphaproteobacteria</taxon>
        <taxon>Rhodobacterales</taxon>
        <taxon>Roseobacteraceae</taxon>
        <taxon>Ruegeria</taxon>
    </lineage>
</organism>
<accession>A0A1X6ZA12</accession>
<dbReference type="SUPFAM" id="SSF50475">
    <property type="entry name" value="FMN-binding split barrel"/>
    <property type="match status" value="1"/>
</dbReference>
<protein>
    <submittedName>
        <fullName evidence="1">Protease synthase and sporulation protein PAI 2</fullName>
    </submittedName>
</protein>
<dbReference type="PIRSF" id="PIRSF010372">
    <property type="entry name" value="PaiB"/>
    <property type="match status" value="1"/>
</dbReference>
<keyword evidence="1" id="KW-0378">Hydrolase</keyword>
<sequence length="204" mass="22970">MHPNPAFRADDRARHISFARDRAFGVLALSTDDAPLLSHVPFVLSEDGTEADLHLVRSNPIVRALKEPQTVRIAVSGPDGYISPDWYGIDDQVPTWNYVAVHLTGTLERCPQEELRGLLDRQSAYFEERLLPKPPWSADKMTPEALERMMRMIVPCRMRVEDIQVTWKLNQNKPDEVRLAAADQVESNGQGSEIAQLATLMRGA</sequence>
<evidence type="ECO:0000313" key="2">
    <source>
        <dbReference type="Proteomes" id="UP000193778"/>
    </source>
</evidence>
<dbReference type="EMBL" id="FWFP01000005">
    <property type="protein sequence ID" value="SLN44839.1"/>
    <property type="molecule type" value="Genomic_DNA"/>
</dbReference>
<reference evidence="2" key="1">
    <citation type="submission" date="2017-03" db="EMBL/GenBank/DDBJ databases">
        <authorList>
            <person name="Rodrigo-Torres L."/>
            <person name="Arahal R.D."/>
            <person name="Lucena T."/>
        </authorList>
    </citation>
    <scope>NUCLEOTIDE SEQUENCE [LARGE SCALE GENOMIC DNA]</scope>
    <source>
        <strain evidence="2">CECT 8411</strain>
    </source>
</reference>
<keyword evidence="1" id="KW-0645">Protease</keyword>
<dbReference type="Gene3D" id="2.30.110.10">
    <property type="entry name" value="Electron Transport, Fmn-binding Protein, Chain A"/>
    <property type="match status" value="1"/>
</dbReference>
<dbReference type="GO" id="GO:0006508">
    <property type="term" value="P:proteolysis"/>
    <property type="evidence" value="ECO:0007669"/>
    <property type="project" value="UniProtKB-KW"/>
</dbReference>
<dbReference type="InterPro" id="IPR012349">
    <property type="entry name" value="Split_barrel_FMN-bd"/>
</dbReference>